<proteinExistence type="inferred from homology"/>
<dbReference type="PANTHER" id="PTHR31374:SF16">
    <property type="entry name" value="AUXIN-RESPONSIVE FAMILY PROTEIN"/>
    <property type="match status" value="1"/>
</dbReference>
<comment type="similarity">
    <text evidence="1">Belongs to the ARG7 family.</text>
</comment>
<dbReference type="InterPro" id="IPR003676">
    <property type="entry name" value="SAUR_fam"/>
</dbReference>
<dbReference type="KEGG" id="cam:101490087"/>
<dbReference type="GeneID" id="101490087"/>
<evidence type="ECO:0000313" key="3">
    <source>
        <dbReference type="RefSeq" id="XP_004506095.1"/>
    </source>
</evidence>
<accession>A0A1S2YKM5</accession>
<name>A0A1S2YKM5_CICAR</name>
<dbReference type="STRING" id="3827.A0A1S2YKM5"/>
<evidence type="ECO:0000256" key="1">
    <source>
        <dbReference type="ARBA" id="ARBA00006974"/>
    </source>
</evidence>
<reference evidence="3" key="2">
    <citation type="submission" date="2025-08" db="UniProtKB">
        <authorList>
            <consortium name="RefSeq"/>
        </authorList>
    </citation>
    <scope>IDENTIFICATION</scope>
    <source>
        <tissue evidence="3">Etiolated seedlings</tissue>
    </source>
</reference>
<dbReference type="Proteomes" id="UP000087171">
    <property type="component" value="Chromosome Ca6"/>
</dbReference>
<reference evidence="2" key="1">
    <citation type="journal article" date="2013" name="Nat. Biotechnol.">
        <title>Draft genome sequence of chickpea (Cicer arietinum) provides a resource for trait improvement.</title>
        <authorList>
            <person name="Varshney R.K."/>
            <person name="Song C."/>
            <person name="Saxena R.K."/>
            <person name="Azam S."/>
            <person name="Yu S."/>
            <person name="Sharpe A.G."/>
            <person name="Cannon S."/>
            <person name="Baek J."/>
            <person name="Rosen B.D."/>
            <person name="Tar'an B."/>
            <person name="Millan T."/>
            <person name="Zhang X."/>
            <person name="Ramsay L.D."/>
            <person name="Iwata A."/>
            <person name="Wang Y."/>
            <person name="Nelson W."/>
            <person name="Farmer A.D."/>
            <person name="Gaur P.M."/>
            <person name="Soderlund C."/>
            <person name="Penmetsa R.V."/>
            <person name="Xu C."/>
            <person name="Bharti A.K."/>
            <person name="He W."/>
            <person name="Winter P."/>
            <person name="Zhao S."/>
            <person name="Hane J.K."/>
            <person name="Carrasquilla-Garcia N."/>
            <person name="Condie J.A."/>
            <person name="Upadhyaya H.D."/>
            <person name="Luo M.C."/>
            <person name="Thudi M."/>
            <person name="Gowda C.L."/>
            <person name="Singh N.P."/>
            <person name="Lichtenzveig J."/>
            <person name="Gali K.K."/>
            <person name="Rubio J."/>
            <person name="Nadarajan N."/>
            <person name="Dolezel J."/>
            <person name="Bansal K.C."/>
            <person name="Xu X."/>
            <person name="Edwards D."/>
            <person name="Zhang G."/>
            <person name="Kahl G."/>
            <person name="Gil J."/>
            <person name="Singh K.B."/>
            <person name="Datta S.K."/>
            <person name="Jackson S.A."/>
            <person name="Wang J."/>
            <person name="Cook D.R."/>
        </authorList>
    </citation>
    <scope>NUCLEOTIDE SEQUENCE [LARGE SCALE GENOMIC DNA]</scope>
    <source>
        <strain evidence="2">cv. CDC Frontier</strain>
    </source>
</reference>
<dbReference type="Pfam" id="PF02519">
    <property type="entry name" value="Auxin_inducible"/>
    <property type="match status" value="1"/>
</dbReference>
<organism evidence="2 3">
    <name type="scientific">Cicer arietinum</name>
    <name type="common">Chickpea</name>
    <name type="synonym">Garbanzo</name>
    <dbReference type="NCBI Taxonomy" id="3827"/>
    <lineage>
        <taxon>Eukaryota</taxon>
        <taxon>Viridiplantae</taxon>
        <taxon>Streptophyta</taxon>
        <taxon>Embryophyta</taxon>
        <taxon>Tracheophyta</taxon>
        <taxon>Spermatophyta</taxon>
        <taxon>Magnoliopsida</taxon>
        <taxon>eudicotyledons</taxon>
        <taxon>Gunneridae</taxon>
        <taxon>Pentapetalae</taxon>
        <taxon>rosids</taxon>
        <taxon>fabids</taxon>
        <taxon>Fabales</taxon>
        <taxon>Fabaceae</taxon>
        <taxon>Papilionoideae</taxon>
        <taxon>50 kb inversion clade</taxon>
        <taxon>NPAAA clade</taxon>
        <taxon>Hologalegina</taxon>
        <taxon>IRL clade</taxon>
        <taxon>Cicereae</taxon>
        <taxon>Cicer</taxon>
    </lineage>
</organism>
<dbReference type="RefSeq" id="XP_004506095.1">
    <property type="nucleotide sequence ID" value="XM_004506038.3"/>
</dbReference>
<evidence type="ECO:0000313" key="2">
    <source>
        <dbReference type="Proteomes" id="UP000087171"/>
    </source>
</evidence>
<dbReference type="OrthoDB" id="1930622at2759"/>
<sequence>MTQIKKVVGGILKLKNNVLIKKFIEMRRNEKSRYVVAEDVKKGHFAVIAEDEEEKKRFVVPLSCLTNPIFKKLLEQAAEKYGLNGDGVLTVPCRPNEFEMLLVQQRQEEGRYCYDHVMFKCY</sequence>
<dbReference type="AlphaFoldDB" id="A0A1S2YKM5"/>
<dbReference type="GO" id="GO:0009733">
    <property type="term" value="P:response to auxin"/>
    <property type="evidence" value="ECO:0007669"/>
    <property type="project" value="InterPro"/>
</dbReference>
<dbReference type="PANTHER" id="PTHR31374">
    <property type="entry name" value="AUXIN-INDUCED PROTEIN-LIKE-RELATED"/>
    <property type="match status" value="1"/>
</dbReference>
<protein>
    <submittedName>
        <fullName evidence="3">Auxin-responsive protein SAUR50-like</fullName>
    </submittedName>
</protein>
<dbReference type="PaxDb" id="3827-XP_004506095.1"/>
<keyword evidence="2" id="KW-1185">Reference proteome</keyword>
<gene>
    <name evidence="3" type="primary">LOC101490087</name>
</gene>